<sequence>MSRGKRVFGHIPSPIKEVQRKLEGFKANANSIKRKDKVSAMESELDRLLALEEYYWKQCSRVEWLKGGNKNTKLFHEKASNRRRKNSIFGILRGDGRWVTSKEKITNEIFISFANAFTSSKPSEEAISQVTNEVQCKVTENMKDLLFSSFYSS</sequence>
<dbReference type="AlphaFoldDB" id="A0A2H9ZSM5"/>
<reference evidence="1 2" key="1">
    <citation type="journal article" date="2017" name="Nature">
        <title>The Apostasia genome and the evolution of orchids.</title>
        <authorList>
            <person name="Zhang G.Q."/>
            <person name="Liu K.W."/>
            <person name="Li Z."/>
            <person name="Lohaus R."/>
            <person name="Hsiao Y.Y."/>
            <person name="Niu S.C."/>
            <person name="Wang J.Y."/>
            <person name="Lin Y.C."/>
            <person name="Xu Q."/>
            <person name="Chen L.J."/>
            <person name="Yoshida K."/>
            <person name="Fujiwara S."/>
            <person name="Wang Z.W."/>
            <person name="Zhang Y.Q."/>
            <person name="Mitsuda N."/>
            <person name="Wang M."/>
            <person name="Liu G.H."/>
            <person name="Pecoraro L."/>
            <person name="Huang H.X."/>
            <person name="Xiao X.J."/>
            <person name="Lin M."/>
            <person name="Wu X.Y."/>
            <person name="Wu W.L."/>
            <person name="Chen Y.Y."/>
            <person name="Chang S.B."/>
            <person name="Sakamoto S."/>
            <person name="Ohme-Takagi M."/>
            <person name="Yagi M."/>
            <person name="Zeng S.J."/>
            <person name="Shen C.Y."/>
            <person name="Yeh C.M."/>
            <person name="Luo Y.B."/>
            <person name="Tsai W.C."/>
            <person name="Van de Peer Y."/>
            <person name="Liu Z.J."/>
        </authorList>
    </citation>
    <scope>NUCLEOTIDE SEQUENCE [LARGE SCALE GENOMIC DNA]</scope>
    <source>
        <strain evidence="2">cv. Shenzhen</strain>
        <tissue evidence="1">Stem</tissue>
    </source>
</reference>
<dbReference type="EMBL" id="KZ454354">
    <property type="protein sequence ID" value="PKA46297.1"/>
    <property type="molecule type" value="Genomic_DNA"/>
</dbReference>
<proteinExistence type="predicted"/>
<protein>
    <submittedName>
        <fullName evidence="1">Uncharacterized protein</fullName>
    </submittedName>
</protein>
<name>A0A2H9ZSM5_9ASPA</name>
<dbReference type="Proteomes" id="UP000236161">
    <property type="component" value="Unassembled WGS sequence"/>
</dbReference>
<dbReference type="OrthoDB" id="786931at2759"/>
<keyword evidence="2" id="KW-1185">Reference proteome</keyword>
<gene>
    <name evidence="1" type="ORF">AXF42_Ash021732</name>
</gene>
<evidence type="ECO:0000313" key="1">
    <source>
        <dbReference type="EMBL" id="PKA46297.1"/>
    </source>
</evidence>
<accession>A0A2H9ZSM5</accession>
<organism evidence="1 2">
    <name type="scientific">Apostasia shenzhenica</name>
    <dbReference type="NCBI Taxonomy" id="1088818"/>
    <lineage>
        <taxon>Eukaryota</taxon>
        <taxon>Viridiplantae</taxon>
        <taxon>Streptophyta</taxon>
        <taxon>Embryophyta</taxon>
        <taxon>Tracheophyta</taxon>
        <taxon>Spermatophyta</taxon>
        <taxon>Magnoliopsida</taxon>
        <taxon>Liliopsida</taxon>
        <taxon>Asparagales</taxon>
        <taxon>Orchidaceae</taxon>
        <taxon>Apostasioideae</taxon>
        <taxon>Apostasia</taxon>
    </lineage>
</organism>
<evidence type="ECO:0000313" key="2">
    <source>
        <dbReference type="Proteomes" id="UP000236161"/>
    </source>
</evidence>
<dbReference type="STRING" id="1088818.A0A2H9ZSM5"/>